<dbReference type="SUPFAM" id="SSF47090">
    <property type="entry name" value="PGBD-like"/>
    <property type="match status" value="1"/>
</dbReference>
<dbReference type="InterPro" id="IPR036366">
    <property type="entry name" value="PGBDSf"/>
</dbReference>
<sequence>MRTLPSKKQWVQFFSVLNQREKIAFLIFLGLFIGSGLFSTINFYLKQTEIAPSAGGRYLEGLVGSPRFINPIYAQGSDVDRDLVEIIFSSLVPDLTQDLKITEDGKAYEITLKNNVFWHDGTKLTADDVIFTIKTIQNPDYKSPLRANYLGIETQKINDYALSLKIKDPYSAFLERLEDLKVMPEHIWRDISPQNFLLSNYNLKPIGSGPYQFKDLKQNGANVIVSLTLAKFKNYFASASKKPYLSEISFRFYESENDLVNAAKKGEIDGFSVTSPGYFNLFDKGTFNELSLTLPRYFAVFFNSDKSKFLADIKIRQALNYAVNKNEIIQSALSGRGQIVDSPILPDVYSYELPTAVYEFNLEKAQALLEKTDLQKKDNQWVQVTKTVSTEFKSELKVGSKGAEVSNLQKCLNIDPTGYFGEQTKTAVINFQEKYLNQTTGTVGKNTRAKLNEVCSQPPKETPLSFSLVTVDDPILKEVAALIKKQWEAIGISVEITTYPVSQLTQDFIKPRNYEMLLFGEVLGEIPDPFPFWHSSQVKDPGLNLAKYENKKADILLETARVSLDETVRAKKYQDLQNILIADVPGVFLYRPDYVYFVNKKIEGGLEIKMIADPSERFADIENWYTNQKRSWK</sequence>
<feature type="domain" description="Solute-binding protein family 5" evidence="5">
    <location>
        <begin position="91"/>
        <end position="387"/>
    </location>
</feature>
<dbReference type="Gene3D" id="3.40.190.10">
    <property type="entry name" value="Periplasmic binding protein-like II"/>
    <property type="match status" value="1"/>
</dbReference>
<evidence type="ECO:0000256" key="3">
    <source>
        <dbReference type="ARBA" id="ARBA00022729"/>
    </source>
</evidence>
<dbReference type="PANTHER" id="PTHR30290:SF9">
    <property type="entry name" value="OLIGOPEPTIDE-BINDING PROTEIN APPA"/>
    <property type="match status" value="1"/>
</dbReference>
<keyword evidence="4" id="KW-1133">Transmembrane helix</keyword>
<dbReference type="CDD" id="cd08513">
    <property type="entry name" value="PBP2_thermophilic_Hb8_like"/>
    <property type="match status" value="1"/>
</dbReference>
<dbReference type="EMBL" id="LCBY01000078">
    <property type="protein sequence ID" value="KKS19647.1"/>
    <property type="molecule type" value="Genomic_DNA"/>
</dbReference>
<dbReference type="SUPFAM" id="SSF53850">
    <property type="entry name" value="Periplasmic binding protein-like II"/>
    <property type="match status" value="1"/>
</dbReference>
<dbReference type="PANTHER" id="PTHR30290">
    <property type="entry name" value="PERIPLASMIC BINDING COMPONENT OF ABC TRANSPORTER"/>
    <property type="match status" value="1"/>
</dbReference>
<organism evidence="7 8">
    <name type="scientific">Candidatus Roizmanbacteria bacterium GW2011_GWC2_41_7</name>
    <dbReference type="NCBI Taxonomy" id="1618487"/>
    <lineage>
        <taxon>Bacteria</taxon>
        <taxon>Candidatus Roizmaniibacteriota</taxon>
    </lineage>
</organism>
<dbReference type="Pfam" id="PF01471">
    <property type="entry name" value="PG_binding_1"/>
    <property type="match status" value="1"/>
</dbReference>
<keyword evidence="2" id="KW-0813">Transport</keyword>
<evidence type="ECO:0000256" key="1">
    <source>
        <dbReference type="ARBA" id="ARBA00005695"/>
    </source>
</evidence>
<comment type="similarity">
    <text evidence="1">Belongs to the bacterial solute-binding protein 5 family.</text>
</comment>
<comment type="caution">
    <text evidence="7">The sequence shown here is derived from an EMBL/GenBank/DDBJ whole genome shotgun (WGS) entry which is preliminary data.</text>
</comment>
<evidence type="ECO:0000313" key="8">
    <source>
        <dbReference type="Proteomes" id="UP000034371"/>
    </source>
</evidence>
<dbReference type="InterPro" id="IPR030678">
    <property type="entry name" value="Peptide/Ni-bd"/>
</dbReference>
<keyword evidence="4" id="KW-0472">Membrane</keyword>
<dbReference type="InterPro" id="IPR036365">
    <property type="entry name" value="PGBD-like_sf"/>
</dbReference>
<dbReference type="InterPro" id="IPR039424">
    <property type="entry name" value="SBP_5"/>
</dbReference>
<feature type="transmembrane region" description="Helical" evidence="4">
    <location>
        <begin position="23"/>
        <end position="45"/>
    </location>
</feature>
<dbReference type="GO" id="GO:0042597">
    <property type="term" value="C:periplasmic space"/>
    <property type="evidence" value="ECO:0007669"/>
    <property type="project" value="UniProtKB-ARBA"/>
</dbReference>
<evidence type="ECO:0000256" key="4">
    <source>
        <dbReference type="SAM" id="Phobius"/>
    </source>
</evidence>
<reference evidence="7 8" key="1">
    <citation type="journal article" date="2015" name="Nature">
        <title>rRNA introns, odd ribosomes, and small enigmatic genomes across a large radiation of phyla.</title>
        <authorList>
            <person name="Brown C.T."/>
            <person name="Hug L.A."/>
            <person name="Thomas B.C."/>
            <person name="Sharon I."/>
            <person name="Castelle C.J."/>
            <person name="Singh A."/>
            <person name="Wilkins M.J."/>
            <person name="Williams K.H."/>
            <person name="Banfield J.F."/>
        </authorList>
    </citation>
    <scope>NUCLEOTIDE SEQUENCE [LARGE SCALE GENOMIC DNA]</scope>
</reference>
<evidence type="ECO:0000313" key="7">
    <source>
        <dbReference type="EMBL" id="KKS19647.1"/>
    </source>
</evidence>
<dbReference type="InterPro" id="IPR000914">
    <property type="entry name" value="SBP_5_dom"/>
</dbReference>
<accession>A0A0G0X5L8</accession>
<dbReference type="InterPro" id="IPR002477">
    <property type="entry name" value="Peptidoglycan-bd-like"/>
</dbReference>
<protein>
    <submittedName>
        <fullName evidence="7">Extracellular solute-binding protein</fullName>
    </submittedName>
</protein>
<proteinExistence type="inferred from homology"/>
<dbReference type="Pfam" id="PF00496">
    <property type="entry name" value="SBP_bac_5"/>
    <property type="match status" value="1"/>
</dbReference>
<dbReference type="AlphaFoldDB" id="A0A0G0X5L8"/>
<dbReference type="GO" id="GO:0043190">
    <property type="term" value="C:ATP-binding cassette (ABC) transporter complex"/>
    <property type="evidence" value="ECO:0007669"/>
    <property type="project" value="InterPro"/>
</dbReference>
<evidence type="ECO:0000256" key="2">
    <source>
        <dbReference type="ARBA" id="ARBA00022448"/>
    </source>
</evidence>
<dbReference type="Gene3D" id="3.10.105.10">
    <property type="entry name" value="Dipeptide-binding Protein, Domain 3"/>
    <property type="match status" value="1"/>
</dbReference>
<dbReference type="GO" id="GO:0015833">
    <property type="term" value="P:peptide transport"/>
    <property type="evidence" value="ECO:0007669"/>
    <property type="project" value="TreeGrafter"/>
</dbReference>
<gene>
    <name evidence="7" type="ORF">UU78_C0078G0006</name>
</gene>
<feature type="domain" description="Peptidoglycan binding-like" evidence="6">
    <location>
        <begin position="410"/>
        <end position="451"/>
    </location>
</feature>
<dbReference type="GO" id="GO:1904680">
    <property type="term" value="F:peptide transmembrane transporter activity"/>
    <property type="evidence" value="ECO:0007669"/>
    <property type="project" value="TreeGrafter"/>
</dbReference>
<evidence type="ECO:0000259" key="6">
    <source>
        <dbReference type="Pfam" id="PF01471"/>
    </source>
</evidence>
<name>A0A0G0X5L8_9BACT</name>
<dbReference type="Gene3D" id="1.10.101.10">
    <property type="entry name" value="PGBD-like superfamily/PGBD"/>
    <property type="match status" value="1"/>
</dbReference>
<evidence type="ECO:0000259" key="5">
    <source>
        <dbReference type="Pfam" id="PF00496"/>
    </source>
</evidence>
<dbReference type="Proteomes" id="UP000034371">
    <property type="component" value="Unassembled WGS sequence"/>
</dbReference>
<keyword evidence="3" id="KW-0732">Signal</keyword>
<keyword evidence="4" id="KW-0812">Transmembrane</keyword>
<dbReference type="PIRSF" id="PIRSF002741">
    <property type="entry name" value="MppA"/>
    <property type="match status" value="1"/>
</dbReference>